<dbReference type="GO" id="GO:0010605">
    <property type="term" value="P:negative regulation of macromolecule metabolic process"/>
    <property type="evidence" value="ECO:0007669"/>
    <property type="project" value="UniProtKB-ARBA"/>
</dbReference>
<evidence type="ECO:0000256" key="6">
    <source>
        <dbReference type="ARBA" id="ARBA00022490"/>
    </source>
</evidence>
<dbReference type="Gene3D" id="1.10.1410.10">
    <property type="match status" value="1"/>
</dbReference>
<evidence type="ECO:0000256" key="10">
    <source>
        <dbReference type="SAM" id="MobiDB-lite"/>
    </source>
</evidence>
<feature type="region of interest" description="Disordered" evidence="10">
    <location>
        <begin position="1"/>
        <end position="178"/>
    </location>
</feature>
<evidence type="ECO:0000256" key="5">
    <source>
        <dbReference type="ARBA" id="ARBA00012388"/>
    </source>
</evidence>
<dbReference type="Pfam" id="PF22600">
    <property type="entry name" value="MTPAP-like_central"/>
    <property type="match status" value="1"/>
</dbReference>
<dbReference type="Gene3D" id="3.30.460.10">
    <property type="entry name" value="Beta Polymerase, domain 2"/>
    <property type="match status" value="1"/>
</dbReference>
<keyword evidence="6" id="KW-0963">Cytoplasm</keyword>
<dbReference type="EC" id="2.7.7.19" evidence="5"/>
<evidence type="ECO:0000259" key="12">
    <source>
        <dbReference type="Pfam" id="PF22600"/>
    </source>
</evidence>
<evidence type="ECO:0000313" key="14">
    <source>
        <dbReference type="Proteomes" id="UP000243723"/>
    </source>
</evidence>
<feature type="compositionally biased region" description="Polar residues" evidence="10">
    <location>
        <begin position="386"/>
        <end position="411"/>
    </location>
</feature>
<feature type="compositionally biased region" description="Polar residues" evidence="10">
    <location>
        <begin position="81"/>
        <end position="100"/>
    </location>
</feature>
<comment type="subcellular location">
    <subcellularLocation>
        <location evidence="3">Cytoplasm</location>
    </subcellularLocation>
</comment>
<comment type="cofactor">
    <cofactor evidence="1">
        <name>Mn(2+)</name>
        <dbReference type="ChEBI" id="CHEBI:29035"/>
    </cofactor>
</comment>
<feature type="region of interest" description="Disordered" evidence="10">
    <location>
        <begin position="677"/>
        <end position="718"/>
    </location>
</feature>
<reference evidence="13 14" key="1">
    <citation type="submission" date="2017-05" db="EMBL/GenBank/DDBJ databases">
        <title>Draft genome sequence of Elsinoe australis.</title>
        <authorList>
            <person name="Cheng Q."/>
        </authorList>
    </citation>
    <scope>NUCLEOTIDE SEQUENCE [LARGE SCALE GENOMIC DNA]</scope>
    <source>
        <strain evidence="13 14">NL1</strain>
    </source>
</reference>
<evidence type="ECO:0000256" key="2">
    <source>
        <dbReference type="ARBA" id="ARBA00001946"/>
    </source>
</evidence>
<proteinExistence type="inferred from homology"/>
<dbReference type="GO" id="GO:1990817">
    <property type="term" value="F:poly(A) RNA polymerase activity"/>
    <property type="evidence" value="ECO:0007669"/>
    <property type="project" value="UniProtKB-EC"/>
</dbReference>
<comment type="similarity">
    <text evidence="4">Belongs to the DNA polymerase type-B-like family.</text>
</comment>
<dbReference type="CDD" id="cd05402">
    <property type="entry name" value="NT_PAP_TUTase"/>
    <property type="match status" value="1"/>
</dbReference>
<protein>
    <recommendedName>
        <fullName evidence="5">polynucleotide adenylyltransferase</fullName>
        <ecNumber evidence="5">2.7.7.19</ecNumber>
    </recommendedName>
</protein>
<evidence type="ECO:0000313" key="13">
    <source>
        <dbReference type="EMBL" id="PSK55835.1"/>
    </source>
</evidence>
<feature type="compositionally biased region" description="Basic and acidic residues" evidence="10">
    <location>
        <begin position="416"/>
        <end position="428"/>
    </location>
</feature>
<evidence type="ECO:0000256" key="4">
    <source>
        <dbReference type="ARBA" id="ARBA00008593"/>
    </source>
</evidence>
<feature type="domain" description="Poly(A) RNA polymerase mitochondrial-like central palm" evidence="12">
    <location>
        <begin position="199"/>
        <end position="310"/>
    </location>
</feature>
<dbReference type="GO" id="GO:0031123">
    <property type="term" value="P:RNA 3'-end processing"/>
    <property type="evidence" value="ECO:0007669"/>
    <property type="project" value="TreeGrafter"/>
</dbReference>
<dbReference type="STRING" id="40998.A0A2P8A5U7"/>
<evidence type="ECO:0000256" key="8">
    <source>
        <dbReference type="ARBA" id="ARBA00022723"/>
    </source>
</evidence>
<dbReference type="InterPro" id="IPR054708">
    <property type="entry name" value="MTPAP-like_central"/>
</dbReference>
<dbReference type="GO" id="GO:0005737">
    <property type="term" value="C:cytoplasm"/>
    <property type="evidence" value="ECO:0007669"/>
    <property type="project" value="UniProtKB-SubCell"/>
</dbReference>
<dbReference type="AlphaFoldDB" id="A0A2P8A5U7"/>
<dbReference type="Proteomes" id="UP000243723">
    <property type="component" value="Unassembled WGS sequence"/>
</dbReference>
<evidence type="ECO:0000256" key="1">
    <source>
        <dbReference type="ARBA" id="ARBA00001936"/>
    </source>
</evidence>
<dbReference type="SUPFAM" id="SSF81301">
    <property type="entry name" value="Nucleotidyltransferase"/>
    <property type="match status" value="1"/>
</dbReference>
<feature type="compositionally biased region" description="Basic and acidic residues" evidence="10">
    <location>
        <begin position="368"/>
        <end position="378"/>
    </location>
</feature>
<dbReference type="GO" id="GO:0050265">
    <property type="term" value="F:RNA uridylyltransferase activity"/>
    <property type="evidence" value="ECO:0007669"/>
    <property type="project" value="TreeGrafter"/>
</dbReference>
<feature type="compositionally biased region" description="Low complexity" evidence="10">
    <location>
        <begin position="112"/>
        <end position="127"/>
    </location>
</feature>
<name>A0A2P8A5U7_9PEZI</name>
<dbReference type="PANTHER" id="PTHR12271">
    <property type="entry name" value="POLY A POLYMERASE CID PAP -RELATED"/>
    <property type="match status" value="1"/>
</dbReference>
<feature type="compositionally biased region" description="Polar residues" evidence="10">
    <location>
        <begin position="1"/>
        <end position="15"/>
    </location>
</feature>
<dbReference type="GO" id="GO:0046872">
    <property type="term" value="F:metal ion binding"/>
    <property type="evidence" value="ECO:0007669"/>
    <property type="project" value="UniProtKB-KW"/>
</dbReference>
<dbReference type="InterPro" id="IPR043519">
    <property type="entry name" value="NT_sf"/>
</dbReference>
<dbReference type="EMBL" id="NHZQ01000066">
    <property type="protein sequence ID" value="PSK55835.1"/>
    <property type="molecule type" value="Genomic_DNA"/>
</dbReference>
<accession>A0A2P8A5U7</accession>
<keyword evidence="14" id="KW-1185">Reference proteome</keyword>
<keyword evidence="8" id="KW-0479">Metal-binding</keyword>
<keyword evidence="7" id="KW-0808">Transferase</keyword>
<sequence length="718" mass="79430">MASQESTGDLEQQLRQMILGNVKIQDAPSSNAGQGHGRFPSSQGMPSQDSRFSTGPSENNRGYGRGNRGRGRGHRYDTHQSHYQQQPFSHQGSARSQPYVQTPAAPRRGGPQYHQYQNQVQHQTQSFGRGGSFNRGGFPNSSSRGHYGPQGGFPRAPPAPGAHIWSPDGPRDHSANAVRGNNFDARWKYLDDLATQEIPTIEMTREELAEKDAFRQQLEAVFVSVVKAGLTESPPNMSLQNFGSLKSGFATKGSDMDLVIVDGSESTEPAHISLAEDGLPRKFEKELLARGIGARLLTRARVPIIKICESPTPELLSALREAREKWDALPDDEKLEDGKDRKKPEGKELTQQADAFAPPADTSVPTTESKREDSEGLEQKVAQPAAGTQQTVEQTDPQKSDASTVQNNENSRPPRKRDPWTREKKKGPLDFPNDGVGIQCDINFFNPLGIHNTHMLYCYSLCDPRVRPMILFVKAWARKRKINNPYSGTLSSYGYVLMVLHYLINVARPAVVPNLQMWADRLNAPSRNIDGWEVHFWGDEDAITKAAQNGEMTGNGDPLGALLKSFFQYYASTQNGFGFVWMKDVLSLRTPGGVLTKEEKGWTGAKTETTDLKEVRHRYLFAIEDPFELTHNVARTITHPGIVAIRDEFRRAWRILGAVGNGFTPRDGGLMDDLIEEFPTESTQDEAAGGTAAPTVQAKSAPANPPADEDIKHPKLEN</sequence>
<comment type="cofactor">
    <cofactor evidence="2">
        <name>Mg(2+)</name>
        <dbReference type="ChEBI" id="CHEBI:18420"/>
    </cofactor>
</comment>
<evidence type="ECO:0000256" key="7">
    <source>
        <dbReference type="ARBA" id="ARBA00022679"/>
    </source>
</evidence>
<feature type="compositionally biased region" description="Basic and acidic residues" evidence="10">
    <location>
        <begin position="327"/>
        <end position="348"/>
    </location>
</feature>
<feature type="region of interest" description="Disordered" evidence="10">
    <location>
        <begin position="327"/>
        <end position="432"/>
    </location>
</feature>
<evidence type="ECO:0000256" key="9">
    <source>
        <dbReference type="ARBA" id="ARBA00022842"/>
    </source>
</evidence>
<organism evidence="13 14">
    <name type="scientific">Elsinoe australis</name>
    <dbReference type="NCBI Taxonomy" id="40998"/>
    <lineage>
        <taxon>Eukaryota</taxon>
        <taxon>Fungi</taxon>
        <taxon>Dikarya</taxon>
        <taxon>Ascomycota</taxon>
        <taxon>Pezizomycotina</taxon>
        <taxon>Dothideomycetes</taxon>
        <taxon>Dothideomycetidae</taxon>
        <taxon>Myriangiales</taxon>
        <taxon>Elsinoaceae</taxon>
        <taxon>Elsinoe</taxon>
    </lineage>
</organism>
<comment type="caution">
    <text evidence="13">The sequence shown here is derived from an EMBL/GenBank/DDBJ whole genome shotgun (WGS) entry which is preliminary data.</text>
</comment>
<feature type="compositionally biased region" description="Basic and acidic residues" evidence="10">
    <location>
        <begin position="709"/>
        <end position="718"/>
    </location>
</feature>
<dbReference type="SUPFAM" id="SSF81631">
    <property type="entry name" value="PAP/OAS1 substrate-binding domain"/>
    <property type="match status" value="1"/>
</dbReference>
<dbReference type="InterPro" id="IPR002058">
    <property type="entry name" value="PAP_assoc"/>
</dbReference>
<evidence type="ECO:0000259" key="11">
    <source>
        <dbReference type="Pfam" id="PF03828"/>
    </source>
</evidence>
<dbReference type="PANTHER" id="PTHR12271:SF40">
    <property type="entry name" value="POLY(A) RNA POLYMERASE GLD2"/>
    <property type="match status" value="1"/>
</dbReference>
<evidence type="ECO:0000256" key="3">
    <source>
        <dbReference type="ARBA" id="ARBA00004496"/>
    </source>
</evidence>
<keyword evidence="9" id="KW-0460">Magnesium</keyword>
<dbReference type="OrthoDB" id="407432at2759"/>
<dbReference type="Pfam" id="PF03828">
    <property type="entry name" value="PAP_assoc"/>
    <property type="match status" value="1"/>
</dbReference>
<feature type="domain" description="PAP-associated" evidence="11">
    <location>
        <begin position="558"/>
        <end position="631"/>
    </location>
</feature>
<gene>
    <name evidence="13" type="ORF">B9Z65_4713</name>
</gene>
<feature type="compositionally biased region" description="Polar residues" evidence="10">
    <location>
        <begin position="40"/>
        <end position="58"/>
    </location>
</feature>